<evidence type="ECO:0000256" key="4">
    <source>
        <dbReference type="ARBA" id="ARBA00023163"/>
    </source>
</evidence>
<proteinExistence type="inferred from homology"/>
<dbReference type="GO" id="GO:0003677">
    <property type="term" value="F:DNA binding"/>
    <property type="evidence" value="ECO:0007669"/>
    <property type="project" value="UniProtKB-KW"/>
</dbReference>
<dbReference type="AlphaFoldDB" id="A0A1M7M5U1"/>
<name>A0A1M7M5U1_9FIRM</name>
<dbReference type="Gene3D" id="1.10.10.10">
    <property type="entry name" value="Winged helix-like DNA-binding domain superfamily/Winged helix DNA-binding domain"/>
    <property type="match status" value="1"/>
</dbReference>
<evidence type="ECO:0000313" key="5">
    <source>
        <dbReference type="EMBL" id="SHM85991.1"/>
    </source>
</evidence>
<dbReference type="EMBL" id="FRCP01000019">
    <property type="protein sequence ID" value="SHM85991.1"/>
    <property type="molecule type" value="Genomic_DNA"/>
</dbReference>
<keyword evidence="4" id="KW-0804">Transcription</keyword>
<dbReference type="SUPFAM" id="SSF46785">
    <property type="entry name" value="Winged helix' DNA-binding domain"/>
    <property type="match status" value="1"/>
</dbReference>
<dbReference type="Pfam" id="PF03965">
    <property type="entry name" value="Penicillinase_R"/>
    <property type="match status" value="1"/>
</dbReference>
<reference evidence="5 6" key="1">
    <citation type="submission" date="2016-11" db="EMBL/GenBank/DDBJ databases">
        <authorList>
            <person name="Jaros S."/>
            <person name="Januszkiewicz K."/>
            <person name="Wedrychowicz H."/>
        </authorList>
    </citation>
    <scope>NUCLEOTIDE SEQUENCE [LARGE SCALE GENOMIC DNA]</scope>
    <source>
        <strain evidence="5 6">DSM 15930</strain>
    </source>
</reference>
<dbReference type="Gene3D" id="1.10.4040.10">
    <property type="entry name" value="Penicillinase repressor domain"/>
    <property type="match status" value="1"/>
</dbReference>
<dbReference type="PIRSF" id="PIRSF019455">
    <property type="entry name" value="CopR_AtkY"/>
    <property type="match status" value="1"/>
</dbReference>
<evidence type="ECO:0000313" key="6">
    <source>
        <dbReference type="Proteomes" id="UP000184038"/>
    </source>
</evidence>
<evidence type="ECO:0000256" key="3">
    <source>
        <dbReference type="ARBA" id="ARBA00023125"/>
    </source>
</evidence>
<dbReference type="RefSeq" id="WP_073289910.1">
    <property type="nucleotide sequence ID" value="NZ_FRCP01000019.1"/>
</dbReference>
<gene>
    <name evidence="5" type="ORF">SAMN02746066_03638</name>
</gene>
<comment type="similarity">
    <text evidence="1">Belongs to the BlaI transcriptional regulatory family.</text>
</comment>
<dbReference type="Proteomes" id="UP000184038">
    <property type="component" value="Unassembled WGS sequence"/>
</dbReference>
<evidence type="ECO:0000256" key="2">
    <source>
        <dbReference type="ARBA" id="ARBA00023015"/>
    </source>
</evidence>
<organism evidence="5 6">
    <name type="scientific">Anaerosporobacter mobilis DSM 15930</name>
    <dbReference type="NCBI Taxonomy" id="1120996"/>
    <lineage>
        <taxon>Bacteria</taxon>
        <taxon>Bacillati</taxon>
        <taxon>Bacillota</taxon>
        <taxon>Clostridia</taxon>
        <taxon>Lachnospirales</taxon>
        <taxon>Lachnospiraceae</taxon>
        <taxon>Anaerosporobacter</taxon>
    </lineage>
</organism>
<dbReference type="OrthoDB" id="9795583at2"/>
<dbReference type="InterPro" id="IPR036388">
    <property type="entry name" value="WH-like_DNA-bd_sf"/>
</dbReference>
<dbReference type="GO" id="GO:0045892">
    <property type="term" value="P:negative regulation of DNA-templated transcription"/>
    <property type="evidence" value="ECO:0007669"/>
    <property type="project" value="InterPro"/>
</dbReference>
<protein>
    <submittedName>
        <fullName evidence="5">Predicted transcriptional regulator</fullName>
    </submittedName>
</protein>
<dbReference type="STRING" id="1120996.SAMN02746066_03638"/>
<sequence>MNNNEKDISREIELSRLPDTEFEVMSVIWRNDPPVTTSILMDQLGNIKGWKLQTLTTLLNRLIDRRFLRSEKLGKERNYYPTVHEEDYIHFETTHFVKRYHNNSICNLVSTFCDNTKLEKQDIAELSAWLKSMEDKI</sequence>
<keyword evidence="3" id="KW-0238">DNA-binding</keyword>
<evidence type="ECO:0000256" key="1">
    <source>
        <dbReference type="ARBA" id="ARBA00011046"/>
    </source>
</evidence>
<accession>A0A1M7M5U1</accession>
<keyword evidence="2" id="KW-0805">Transcription regulation</keyword>
<dbReference type="InterPro" id="IPR005650">
    <property type="entry name" value="BlaI_family"/>
</dbReference>
<keyword evidence="6" id="KW-1185">Reference proteome</keyword>
<dbReference type="InterPro" id="IPR036390">
    <property type="entry name" value="WH_DNA-bd_sf"/>
</dbReference>